<protein>
    <submittedName>
        <fullName evidence="2">Uncharacterized protein</fullName>
    </submittedName>
</protein>
<keyword evidence="3" id="KW-1185">Reference proteome</keyword>
<dbReference type="HOGENOM" id="CLU_3166069_0_0_11"/>
<reference evidence="2 3" key="1">
    <citation type="journal article" date="2010" name="Stand. Genomic Sci.">
        <title>Complete genome sequence of Cellulomonas flavigena type strain (134).</title>
        <authorList>
            <person name="Abt B."/>
            <person name="Foster B."/>
            <person name="Lapidus A."/>
            <person name="Clum A."/>
            <person name="Sun H."/>
            <person name="Pukall R."/>
            <person name="Lucas S."/>
            <person name="Glavina Del Rio T."/>
            <person name="Nolan M."/>
            <person name="Tice H."/>
            <person name="Cheng J.F."/>
            <person name="Pitluck S."/>
            <person name="Liolios K."/>
            <person name="Ivanova N."/>
            <person name="Mavromatis K."/>
            <person name="Ovchinnikova G."/>
            <person name="Pati A."/>
            <person name="Goodwin L."/>
            <person name="Chen A."/>
            <person name="Palaniappan K."/>
            <person name="Land M."/>
            <person name="Hauser L."/>
            <person name="Chang Y.J."/>
            <person name="Jeffries C.D."/>
            <person name="Rohde M."/>
            <person name="Goker M."/>
            <person name="Woyke T."/>
            <person name="Bristow J."/>
            <person name="Eisen J.A."/>
            <person name="Markowitz V."/>
            <person name="Hugenholtz P."/>
            <person name="Kyrpides N.C."/>
            <person name="Klenk H.P."/>
        </authorList>
    </citation>
    <scope>NUCLEOTIDE SEQUENCE [LARGE SCALE GENOMIC DNA]</scope>
    <source>
        <strain evidence="3">ATCC 482 / DSM 20109 / BCRC 11376 / JCM 18109 / NBRC 3775 / NCIMB 8073 / NRS 134</strain>
    </source>
</reference>
<organism evidence="2 3">
    <name type="scientific">Cellulomonas flavigena (strain ATCC 482 / DSM 20109 / BCRC 11376 / JCM 18109 / NBRC 3775 / NCIMB 8073 / NRS 134)</name>
    <dbReference type="NCBI Taxonomy" id="446466"/>
    <lineage>
        <taxon>Bacteria</taxon>
        <taxon>Bacillati</taxon>
        <taxon>Actinomycetota</taxon>
        <taxon>Actinomycetes</taxon>
        <taxon>Micrococcales</taxon>
        <taxon>Cellulomonadaceae</taxon>
        <taxon>Cellulomonas</taxon>
    </lineage>
</organism>
<sequence>MLEGLVPPVDAEPTVDAATYRTAFASAASDDPIAPLSPRPAASPCRT</sequence>
<name>D5UK78_CELFN</name>
<dbReference type="EMBL" id="CP001964">
    <property type="protein sequence ID" value="ADG75739.1"/>
    <property type="molecule type" value="Genomic_DNA"/>
</dbReference>
<evidence type="ECO:0000313" key="2">
    <source>
        <dbReference type="EMBL" id="ADG75739.1"/>
    </source>
</evidence>
<dbReference type="KEGG" id="cfl:Cfla_2855"/>
<accession>D5UK78</accession>
<proteinExistence type="predicted"/>
<evidence type="ECO:0000313" key="3">
    <source>
        <dbReference type="Proteomes" id="UP000000849"/>
    </source>
</evidence>
<evidence type="ECO:0000256" key="1">
    <source>
        <dbReference type="SAM" id="MobiDB-lite"/>
    </source>
</evidence>
<feature type="region of interest" description="Disordered" evidence="1">
    <location>
        <begin position="28"/>
        <end position="47"/>
    </location>
</feature>
<dbReference type="Proteomes" id="UP000000849">
    <property type="component" value="Chromosome"/>
</dbReference>
<gene>
    <name evidence="2" type="ordered locus">Cfla_2855</name>
</gene>
<dbReference type="AlphaFoldDB" id="D5UK78"/>